<dbReference type="EMBL" id="CP034951">
    <property type="protein sequence ID" value="QAA82090.1"/>
    <property type="molecule type" value="Genomic_DNA"/>
</dbReference>
<name>A0A410G492_9FLAO</name>
<dbReference type="Proteomes" id="UP000285517">
    <property type="component" value="Chromosome"/>
</dbReference>
<sequence>MKNLNLIEYNQVIEEIKNIESHLLLANGFNRGLGVDLGYESIFNKMKENSNEYESLTIKNGNYDIEAIIGNLKEQIAADSPDEHFIGNFINNKIKSDFMKAAYALAKDGIKNLYKKENQDIGLLFKNFTNFFTLNYDPFLYLLLMKYKKAEETRSLTFQNSLKFKIDDINIKEEDAYKKIKTIYYSYSKELVDEKGDKVIHKPLSILSKTDFEKQLKEICKERNIKFRKEHLDLLYEELKADETKLILNDGFTSGQLFEIKPQIDKYIQNVFFLHGAFHIYKDGKSIYKITKTQDKALYERLEEIVDSKSQDIVCVFSDKNKLDEINENKYLKYSLDKLLTLKGAVVIIGSSLDKNDNHIFQNINKSEVSKIYYSSSLSSMDTHNEKLKELFPSKEIILFDRYTISYSSNHR</sequence>
<dbReference type="Pfam" id="PF16263">
    <property type="entry name" value="DUF4917"/>
    <property type="match status" value="1"/>
</dbReference>
<dbReference type="OrthoDB" id="828244at2"/>
<dbReference type="AlphaFoldDB" id="A0A410G492"/>
<keyword evidence="2" id="KW-1185">Reference proteome</keyword>
<organism evidence="1 2">
    <name type="scientific">Aequorivita ciconiae</name>
    <dbReference type="NCBI Taxonomy" id="2494375"/>
    <lineage>
        <taxon>Bacteria</taxon>
        <taxon>Pseudomonadati</taxon>
        <taxon>Bacteroidota</taxon>
        <taxon>Flavobacteriia</taxon>
        <taxon>Flavobacteriales</taxon>
        <taxon>Flavobacteriaceae</taxon>
        <taxon>Aequorivita</taxon>
    </lineage>
</organism>
<dbReference type="RefSeq" id="WP_128250464.1">
    <property type="nucleotide sequence ID" value="NZ_CP034951.1"/>
</dbReference>
<evidence type="ECO:0000313" key="2">
    <source>
        <dbReference type="Proteomes" id="UP000285517"/>
    </source>
</evidence>
<proteinExistence type="predicted"/>
<dbReference type="InterPro" id="IPR032581">
    <property type="entry name" value="DUF4917"/>
</dbReference>
<evidence type="ECO:0000313" key="1">
    <source>
        <dbReference type="EMBL" id="QAA82090.1"/>
    </source>
</evidence>
<reference evidence="1 2" key="1">
    <citation type="submission" date="2019-01" db="EMBL/GenBank/DDBJ databases">
        <title>Complete genome sequencing of Aequorivita sp. H23M31.</title>
        <authorList>
            <person name="Bae J.-W."/>
        </authorList>
    </citation>
    <scope>NUCLEOTIDE SEQUENCE [LARGE SCALE GENOMIC DNA]</scope>
    <source>
        <strain evidence="1 2">H23M31</strain>
    </source>
</reference>
<dbReference type="KEGG" id="aev:EI546_10320"/>
<accession>A0A410G492</accession>
<gene>
    <name evidence="1" type="ORF">EI546_10320</name>
</gene>
<protein>
    <submittedName>
        <fullName evidence="1">DUF4917 family protein</fullName>
    </submittedName>
</protein>